<keyword evidence="2" id="KW-0813">Transport</keyword>
<evidence type="ECO:0000256" key="2">
    <source>
        <dbReference type="ARBA" id="ARBA00022448"/>
    </source>
</evidence>
<evidence type="ECO:0000256" key="6">
    <source>
        <dbReference type="ARBA" id="ARBA00023136"/>
    </source>
</evidence>
<dbReference type="Gene3D" id="1.10.3720.10">
    <property type="entry name" value="MetI-like"/>
    <property type="match status" value="1"/>
</dbReference>
<evidence type="ECO:0000313" key="10">
    <source>
        <dbReference type="Proteomes" id="UP000515819"/>
    </source>
</evidence>
<comment type="subcellular location">
    <subcellularLocation>
        <location evidence="1">Cell membrane</location>
        <topology evidence="1">Multi-pass membrane protein</topology>
    </subcellularLocation>
</comment>
<feature type="transmembrane region" description="Helical" evidence="7">
    <location>
        <begin position="96"/>
        <end position="115"/>
    </location>
</feature>
<dbReference type="KEGG" id="wcp:H9Q76_03340"/>
<dbReference type="Proteomes" id="UP000515819">
    <property type="component" value="Chromosome"/>
</dbReference>
<feature type="transmembrane region" description="Helical" evidence="7">
    <location>
        <begin position="190"/>
        <end position="212"/>
    </location>
</feature>
<dbReference type="PROSITE" id="PS50928">
    <property type="entry name" value="ABC_TM1"/>
    <property type="match status" value="1"/>
</dbReference>
<keyword evidence="5 7" id="KW-1133">Transmembrane helix</keyword>
<keyword evidence="4 7" id="KW-0812">Transmembrane</keyword>
<reference evidence="9 10" key="1">
    <citation type="submission" date="2020-08" db="EMBL/GenBank/DDBJ databases">
        <authorList>
            <person name="Liu C."/>
            <person name="Sun Q."/>
        </authorList>
    </citation>
    <scope>NUCLEOTIDE SEQUENCE [LARGE SCALE GENOMIC DNA]</scope>
    <source>
        <strain evidence="9 10">NSJ-4</strain>
    </source>
</reference>
<gene>
    <name evidence="9" type="ORF">H9Q76_03340</name>
</gene>
<accession>A0A7G9FR40</accession>
<keyword evidence="6 7" id="KW-0472">Membrane</keyword>
<dbReference type="PANTHER" id="PTHR30193">
    <property type="entry name" value="ABC TRANSPORTER PERMEASE PROTEIN"/>
    <property type="match status" value="1"/>
</dbReference>
<dbReference type="AlphaFoldDB" id="A0A7G9FR40"/>
<dbReference type="InterPro" id="IPR035906">
    <property type="entry name" value="MetI-like_sf"/>
</dbReference>
<evidence type="ECO:0000256" key="5">
    <source>
        <dbReference type="ARBA" id="ARBA00022989"/>
    </source>
</evidence>
<keyword evidence="10" id="KW-1185">Reference proteome</keyword>
<dbReference type="EMBL" id="CP060632">
    <property type="protein sequence ID" value="QNM01022.1"/>
    <property type="molecule type" value="Genomic_DNA"/>
</dbReference>
<dbReference type="PANTHER" id="PTHR30193:SF37">
    <property type="entry name" value="INNER MEMBRANE ABC TRANSPORTER PERMEASE PROTEIN YCJO"/>
    <property type="match status" value="1"/>
</dbReference>
<feature type="domain" description="ABC transmembrane type-1" evidence="8">
    <location>
        <begin position="90"/>
        <end position="311"/>
    </location>
</feature>
<keyword evidence="3" id="KW-1003">Cell membrane</keyword>
<evidence type="ECO:0000259" key="8">
    <source>
        <dbReference type="PROSITE" id="PS50928"/>
    </source>
</evidence>
<sequence length="328" mass="37107">MMKKKTVEYGKYGYFFILPFFLVFFVFQLYPLIYTFYLSFVEYYQIKLGKFQGPNFNGLKNYIMVLATTEGKGSDLKVVSWFDTMTVKSIGNTLKIWVLNFIPQILLALLLASWFTDTVVKLKGQGAFKIMMFMPNIITASSIAVLFYSLFNANGPITMMLQNAHIISEKYDFMEKPGGTIGLIAFMQFWMWYGNSMIVLIAGILGISPSLYEAAMVDGANSKQQFFKITLPLLKPIIQYNLVTSAIGGLQMYDIPSLFNVDQSFNGKPNFASETITMWIKSLGFTSKDYGKAAASSIVLFIVTLVISIVFFAVTKDRQPKQKHAVIR</sequence>
<name>A0A7G9FR40_9FIRM</name>
<evidence type="ECO:0000256" key="7">
    <source>
        <dbReference type="SAM" id="Phobius"/>
    </source>
</evidence>
<dbReference type="InterPro" id="IPR000515">
    <property type="entry name" value="MetI-like"/>
</dbReference>
<dbReference type="InterPro" id="IPR051393">
    <property type="entry name" value="ABC_transporter_permease"/>
</dbReference>
<evidence type="ECO:0000256" key="1">
    <source>
        <dbReference type="ARBA" id="ARBA00004651"/>
    </source>
</evidence>
<proteinExistence type="predicted"/>
<evidence type="ECO:0000256" key="3">
    <source>
        <dbReference type="ARBA" id="ARBA00022475"/>
    </source>
</evidence>
<feature type="transmembrane region" description="Helical" evidence="7">
    <location>
        <begin position="12"/>
        <end position="33"/>
    </location>
</feature>
<dbReference type="GO" id="GO:0055085">
    <property type="term" value="P:transmembrane transport"/>
    <property type="evidence" value="ECO:0007669"/>
    <property type="project" value="InterPro"/>
</dbReference>
<dbReference type="GO" id="GO:0005886">
    <property type="term" value="C:plasma membrane"/>
    <property type="evidence" value="ECO:0007669"/>
    <property type="project" value="UniProtKB-SubCell"/>
</dbReference>
<organism evidence="9 10">
    <name type="scientific">Wujia chipingensis</name>
    <dbReference type="NCBI Taxonomy" id="2763670"/>
    <lineage>
        <taxon>Bacteria</taxon>
        <taxon>Bacillati</taxon>
        <taxon>Bacillota</taxon>
        <taxon>Clostridia</taxon>
        <taxon>Lachnospirales</taxon>
        <taxon>Lachnospiraceae</taxon>
        <taxon>Wujia</taxon>
    </lineage>
</organism>
<feature type="transmembrane region" description="Helical" evidence="7">
    <location>
        <begin position="127"/>
        <end position="151"/>
    </location>
</feature>
<evidence type="ECO:0000256" key="4">
    <source>
        <dbReference type="ARBA" id="ARBA00022692"/>
    </source>
</evidence>
<dbReference type="SUPFAM" id="SSF161098">
    <property type="entry name" value="MetI-like"/>
    <property type="match status" value="1"/>
</dbReference>
<protein>
    <submittedName>
        <fullName evidence="9">Sugar ABC transporter permease</fullName>
    </submittedName>
</protein>
<evidence type="ECO:0000313" key="9">
    <source>
        <dbReference type="EMBL" id="QNM01022.1"/>
    </source>
</evidence>
<feature type="transmembrane region" description="Helical" evidence="7">
    <location>
        <begin position="293"/>
        <end position="314"/>
    </location>
</feature>
<dbReference type="CDD" id="cd06261">
    <property type="entry name" value="TM_PBP2"/>
    <property type="match status" value="1"/>
</dbReference>